<keyword evidence="7" id="KW-1185">Reference proteome</keyword>
<keyword evidence="4 5" id="KW-0472">Membrane</keyword>
<evidence type="ECO:0000256" key="2">
    <source>
        <dbReference type="ARBA" id="ARBA00022692"/>
    </source>
</evidence>
<dbReference type="EMBL" id="KV875100">
    <property type="protein sequence ID" value="OIW26203.1"/>
    <property type="molecule type" value="Genomic_DNA"/>
</dbReference>
<evidence type="ECO:0000256" key="1">
    <source>
        <dbReference type="ARBA" id="ARBA00004370"/>
    </source>
</evidence>
<evidence type="ECO:0000256" key="5">
    <source>
        <dbReference type="SAM" id="Phobius"/>
    </source>
</evidence>
<keyword evidence="3 5" id="KW-1133">Transmembrane helix</keyword>
<organism evidence="6 7">
    <name type="scientific">Coniochaeta ligniaria NRRL 30616</name>
    <dbReference type="NCBI Taxonomy" id="1408157"/>
    <lineage>
        <taxon>Eukaryota</taxon>
        <taxon>Fungi</taxon>
        <taxon>Dikarya</taxon>
        <taxon>Ascomycota</taxon>
        <taxon>Pezizomycotina</taxon>
        <taxon>Sordariomycetes</taxon>
        <taxon>Sordariomycetidae</taxon>
        <taxon>Coniochaetales</taxon>
        <taxon>Coniochaetaceae</taxon>
        <taxon>Coniochaeta</taxon>
    </lineage>
</organism>
<evidence type="ECO:0000313" key="7">
    <source>
        <dbReference type="Proteomes" id="UP000182658"/>
    </source>
</evidence>
<dbReference type="InterPro" id="IPR005828">
    <property type="entry name" value="MFS_sugar_transport-like"/>
</dbReference>
<accession>A0A1J7IFZ0</accession>
<keyword evidence="2 5" id="KW-0812">Transmembrane</keyword>
<dbReference type="Gene3D" id="1.20.1250.20">
    <property type="entry name" value="MFS general substrate transporter like domains"/>
    <property type="match status" value="1"/>
</dbReference>
<comment type="subcellular location">
    <subcellularLocation>
        <location evidence="1">Membrane</location>
    </subcellularLocation>
</comment>
<dbReference type="InParanoid" id="A0A1J7IFZ0"/>
<feature type="transmembrane region" description="Helical" evidence="5">
    <location>
        <begin position="46"/>
        <end position="66"/>
    </location>
</feature>
<gene>
    <name evidence="6" type="ORF">CONLIGDRAFT_683194</name>
</gene>
<proteinExistence type="predicted"/>
<dbReference type="GO" id="GO:0016020">
    <property type="term" value="C:membrane"/>
    <property type="evidence" value="ECO:0007669"/>
    <property type="project" value="UniProtKB-SubCell"/>
</dbReference>
<name>A0A1J7IFZ0_9PEZI</name>
<feature type="transmembrane region" description="Helical" evidence="5">
    <location>
        <begin position="116"/>
        <end position="135"/>
    </location>
</feature>
<dbReference type="AlphaFoldDB" id="A0A1J7IFZ0"/>
<dbReference type="OrthoDB" id="6133115at2759"/>
<sequence>MAELTHGNGYAGLVISDMIPHGTEGLVSGQTTHPPPPAPLTNFEHMGYAGAVIAMIFLYQLFYHVCSPVSTTYIMEVVLYSLRSKASTMYQLSGNLASVYNSFANPVAIKAIAWKYYIVWVVVLAIHLSVILPMHH</sequence>
<dbReference type="SUPFAM" id="SSF103473">
    <property type="entry name" value="MFS general substrate transporter"/>
    <property type="match status" value="1"/>
</dbReference>
<protein>
    <submittedName>
        <fullName evidence="6">Uncharacterized protein</fullName>
    </submittedName>
</protein>
<evidence type="ECO:0000256" key="4">
    <source>
        <dbReference type="ARBA" id="ARBA00023136"/>
    </source>
</evidence>
<dbReference type="Proteomes" id="UP000182658">
    <property type="component" value="Unassembled WGS sequence"/>
</dbReference>
<reference evidence="6 7" key="1">
    <citation type="submission" date="2016-10" db="EMBL/GenBank/DDBJ databases">
        <title>Draft genome sequence of Coniochaeta ligniaria NRRL30616, a lignocellulolytic fungus for bioabatement of inhibitors in plant biomass hydrolysates.</title>
        <authorList>
            <consortium name="DOE Joint Genome Institute"/>
            <person name="Jimenez D.J."/>
            <person name="Hector R.E."/>
            <person name="Riley R."/>
            <person name="Sun H."/>
            <person name="Grigoriev I.V."/>
            <person name="Van Elsas J.D."/>
            <person name="Nichols N.N."/>
        </authorList>
    </citation>
    <scope>NUCLEOTIDE SEQUENCE [LARGE SCALE GENOMIC DNA]</scope>
    <source>
        <strain evidence="6 7">NRRL 30616</strain>
    </source>
</reference>
<dbReference type="GO" id="GO:0022857">
    <property type="term" value="F:transmembrane transporter activity"/>
    <property type="evidence" value="ECO:0007669"/>
    <property type="project" value="InterPro"/>
</dbReference>
<dbReference type="InterPro" id="IPR036259">
    <property type="entry name" value="MFS_trans_sf"/>
</dbReference>
<dbReference type="Pfam" id="PF00083">
    <property type="entry name" value="Sugar_tr"/>
    <property type="match status" value="1"/>
</dbReference>
<evidence type="ECO:0000256" key="3">
    <source>
        <dbReference type="ARBA" id="ARBA00022989"/>
    </source>
</evidence>
<evidence type="ECO:0000313" key="6">
    <source>
        <dbReference type="EMBL" id="OIW26203.1"/>
    </source>
</evidence>